<keyword evidence="8" id="KW-0067">ATP-binding</keyword>
<dbReference type="STRING" id="121224.E0W1L6"/>
<dbReference type="VEuPathDB" id="VectorBase:PHUM578820"/>
<keyword evidence="4" id="KW-0813">Transport</keyword>
<dbReference type="GeneID" id="8232191"/>
<keyword evidence="11 14" id="KW-0472">Membrane</keyword>
<proteinExistence type="inferred from homology"/>
<reference evidence="17" key="1">
    <citation type="submission" date="2007-04" db="EMBL/GenBank/DDBJ databases">
        <title>Annotation of Pediculus humanus corporis strain USDA.</title>
        <authorList>
            <person name="Kirkness E."/>
            <person name="Hannick L."/>
            <person name="Hass B."/>
            <person name="Bruggner R."/>
            <person name="Lawson D."/>
            <person name="Bidwell S."/>
            <person name="Joardar V."/>
            <person name="Caler E."/>
            <person name="Walenz B."/>
            <person name="Inman J."/>
            <person name="Schobel S."/>
            <person name="Galinsky K."/>
            <person name="Amedeo P."/>
            <person name="Strausberg R."/>
        </authorList>
    </citation>
    <scope>NUCLEOTIDE SEQUENCE</scope>
    <source>
        <strain evidence="17">USDA</strain>
    </source>
</reference>
<reference evidence="17" key="2">
    <citation type="submission" date="2007-04" db="EMBL/GenBank/DDBJ databases">
        <title>The genome of the human body louse.</title>
        <authorList>
            <consortium name="The Human Body Louse Genome Consortium"/>
            <person name="Kirkness E."/>
            <person name="Walenz B."/>
            <person name="Hass B."/>
            <person name="Bruggner R."/>
            <person name="Strausberg R."/>
        </authorList>
    </citation>
    <scope>NUCLEOTIDE SEQUENCE</scope>
    <source>
        <strain evidence="17">USDA</strain>
    </source>
</reference>
<dbReference type="SUPFAM" id="SSF90123">
    <property type="entry name" value="ABC transporter transmembrane region"/>
    <property type="match status" value="2"/>
</dbReference>
<dbReference type="CDD" id="cd18577">
    <property type="entry name" value="ABC_6TM_Pgp_ABCB1_D1_like"/>
    <property type="match status" value="1"/>
</dbReference>
<accession>E0W1L6</accession>
<dbReference type="FunCoup" id="E0W1L6">
    <property type="interactions" value="74"/>
</dbReference>
<comment type="catalytic activity">
    <reaction evidence="13">
        <text>ATP + H2O + xenobioticSide 1 = ADP + phosphate + xenobioticSide 2.</text>
        <dbReference type="EC" id="7.6.2.2"/>
    </reaction>
</comment>
<evidence type="ECO:0000256" key="14">
    <source>
        <dbReference type="SAM" id="Phobius"/>
    </source>
</evidence>
<keyword evidence="19" id="KW-1185">Reference proteome</keyword>
<dbReference type="CDD" id="cd03249">
    <property type="entry name" value="ABC_MTABC3_MDL1_MDL2"/>
    <property type="match status" value="2"/>
</dbReference>
<dbReference type="InterPro" id="IPR011527">
    <property type="entry name" value="ABC1_TM_dom"/>
</dbReference>
<dbReference type="GO" id="GO:0016887">
    <property type="term" value="F:ATP hydrolysis activity"/>
    <property type="evidence" value="ECO:0007669"/>
    <property type="project" value="InterPro"/>
</dbReference>
<comment type="subcellular location">
    <subcellularLocation>
        <location evidence="1">Membrane</location>
        <topology evidence="1">Multi-pass membrane protein</topology>
    </subcellularLocation>
</comment>
<dbReference type="HOGENOM" id="CLU_000604_17_8_1"/>
<feature type="transmembrane region" description="Helical" evidence="14">
    <location>
        <begin position="344"/>
        <end position="366"/>
    </location>
</feature>
<dbReference type="InterPro" id="IPR017871">
    <property type="entry name" value="ABC_transporter-like_CS"/>
</dbReference>
<dbReference type="EMBL" id="DS235872">
    <property type="protein sequence ID" value="EEB19522.1"/>
    <property type="molecule type" value="Genomic_DNA"/>
</dbReference>
<dbReference type="EC" id="7.6.2.2" evidence="3"/>
<feature type="transmembrane region" description="Helical" evidence="14">
    <location>
        <begin position="855"/>
        <end position="875"/>
    </location>
</feature>
<comment type="similarity">
    <text evidence="2">Belongs to the ABC transporter superfamily. ABCB family. Multidrug resistance exporter (TC 3.A.1.201) subfamily.</text>
</comment>
<evidence type="ECO:0000256" key="9">
    <source>
        <dbReference type="ARBA" id="ARBA00022967"/>
    </source>
</evidence>
<keyword evidence="17" id="KW-0378">Hydrolase</keyword>
<dbReference type="eggNOG" id="KOG0055">
    <property type="taxonomic scope" value="Eukaryota"/>
</dbReference>
<dbReference type="PANTHER" id="PTHR43394">
    <property type="entry name" value="ATP-DEPENDENT PERMEASE MDL1, MITOCHONDRIAL"/>
    <property type="match status" value="1"/>
</dbReference>
<dbReference type="RefSeq" id="XP_002432260.1">
    <property type="nucleotide sequence ID" value="XM_002432215.1"/>
</dbReference>
<evidence type="ECO:0000256" key="12">
    <source>
        <dbReference type="ARBA" id="ARBA00023180"/>
    </source>
</evidence>
<dbReference type="InterPro" id="IPR027417">
    <property type="entry name" value="P-loop_NTPase"/>
</dbReference>
<protein>
    <recommendedName>
        <fullName evidence="3">ABC-type xenobiotic transporter</fullName>
        <ecNumber evidence="3">7.6.2.2</ecNumber>
    </recommendedName>
</protein>
<evidence type="ECO:0000313" key="18">
    <source>
        <dbReference type="EnsemblMetazoa" id="PHUM578820-PA"/>
    </source>
</evidence>
<feature type="domain" description="ABC transmembrane type-1" evidence="16">
    <location>
        <begin position="64"/>
        <end position="367"/>
    </location>
</feature>
<evidence type="ECO:0000256" key="13">
    <source>
        <dbReference type="ARBA" id="ARBA00034018"/>
    </source>
</evidence>
<keyword evidence="6" id="KW-0677">Repeat</keyword>
<dbReference type="InParanoid" id="E0W1L6"/>
<organism>
    <name type="scientific">Pediculus humanus subsp. corporis</name>
    <name type="common">Body louse</name>
    <dbReference type="NCBI Taxonomy" id="121224"/>
    <lineage>
        <taxon>Eukaryota</taxon>
        <taxon>Metazoa</taxon>
        <taxon>Ecdysozoa</taxon>
        <taxon>Arthropoda</taxon>
        <taxon>Hexapoda</taxon>
        <taxon>Insecta</taxon>
        <taxon>Pterygota</taxon>
        <taxon>Neoptera</taxon>
        <taxon>Paraneoptera</taxon>
        <taxon>Psocodea</taxon>
        <taxon>Troctomorpha</taxon>
        <taxon>Phthiraptera</taxon>
        <taxon>Anoplura</taxon>
        <taxon>Pediculidae</taxon>
        <taxon>Pediculus</taxon>
    </lineage>
</organism>
<dbReference type="KEGG" id="phu:Phum_PHUM578820"/>
<feature type="domain" description="ABC transporter" evidence="15">
    <location>
        <begin position="402"/>
        <end position="638"/>
    </location>
</feature>
<dbReference type="GO" id="GO:0005743">
    <property type="term" value="C:mitochondrial inner membrane"/>
    <property type="evidence" value="ECO:0007669"/>
    <property type="project" value="TreeGrafter"/>
</dbReference>
<dbReference type="InterPro" id="IPR039421">
    <property type="entry name" value="Type_1_exporter"/>
</dbReference>
<evidence type="ECO:0000256" key="10">
    <source>
        <dbReference type="ARBA" id="ARBA00022989"/>
    </source>
</evidence>
<keyword evidence="5 14" id="KW-0812">Transmembrane</keyword>
<evidence type="ECO:0000259" key="16">
    <source>
        <dbReference type="PROSITE" id="PS50929"/>
    </source>
</evidence>
<dbReference type="SMART" id="SM00382">
    <property type="entry name" value="AAA"/>
    <property type="match status" value="2"/>
</dbReference>
<dbReference type="FunFam" id="3.40.50.300:FF:000479">
    <property type="entry name" value="Multidrug resistance protein 1A"/>
    <property type="match status" value="2"/>
</dbReference>
<dbReference type="FunFam" id="1.20.1560.10:FF:000009">
    <property type="entry name" value="ABC transporter B family member 1"/>
    <property type="match status" value="1"/>
</dbReference>
<evidence type="ECO:0000259" key="15">
    <source>
        <dbReference type="PROSITE" id="PS50893"/>
    </source>
</evidence>
<dbReference type="Gene3D" id="3.40.50.300">
    <property type="entry name" value="P-loop containing nucleotide triphosphate hydrolases"/>
    <property type="match status" value="2"/>
</dbReference>
<dbReference type="InterPro" id="IPR036640">
    <property type="entry name" value="ABC1_TM_sf"/>
</dbReference>
<feature type="domain" description="ABC transporter" evidence="15">
    <location>
        <begin position="1032"/>
        <end position="1270"/>
    </location>
</feature>
<dbReference type="GO" id="GO:0008559">
    <property type="term" value="F:ABC-type xenobiotic transporter activity"/>
    <property type="evidence" value="ECO:0007669"/>
    <property type="project" value="UniProtKB-EC"/>
</dbReference>
<dbReference type="AlphaFoldDB" id="E0W1L6"/>
<dbReference type="FunFam" id="1.20.1560.10:FF:000018">
    <property type="entry name" value="ATP-binding cassette subfamily B member 11"/>
    <property type="match status" value="1"/>
</dbReference>
<name>E0W1L6_PEDHC</name>
<dbReference type="OrthoDB" id="6500128at2759"/>
<dbReference type="Pfam" id="PF00664">
    <property type="entry name" value="ABC_membrane"/>
    <property type="match status" value="2"/>
</dbReference>
<dbReference type="PROSITE" id="PS00211">
    <property type="entry name" value="ABC_TRANSPORTER_1"/>
    <property type="match status" value="2"/>
</dbReference>
<dbReference type="GO" id="GO:0097254">
    <property type="term" value="P:renal tubular secretion"/>
    <property type="evidence" value="ECO:0007669"/>
    <property type="project" value="UniProtKB-ARBA"/>
</dbReference>
<dbReference type="InterPro" id="IPR003439">
    <property type="entry name" value="ABC_transporter-like_ATP-bd"/>
</dbReference>
<dbReference type="GO" id="GO:0017085">
    <property type="term" value="P:response to insecticide"/>
    <property type="evidence" value="ECO:0007669"/>
    <property type="project" value="UniProtKB-ARBA"/>
</dbReference>
<evidence type="ECO:0000256" key="2">
    <source>
        <dbReference type="ARBA" id="ARBA00007577"/>
    </source>
</evidence>
<evidence type="ECO:0000256" key="7">
    <source>
        <dbReference type="ARBA" id="ARBA00022741"/>
    </source>
</evidence>
<dbReference type="SUPFAM" id="SSF52540">
    <property type="entry name" value="P-loop containing nucleoside triphosphate hydrolases"/>
    <property type="match status" value="2"/>
</dbReference>
<dbReference type="GO" id="GO:0015421">
    <property type="term" value="F:ABC-type oligopeptide transporter activity"/>
    <property type="evidence" value="ECO:0007669"/>
    <property type="project" value="TreeGrafter"/>
</dbReference>
<keyword evidence="9" id="KW-1278">Translocase</keyword>
<evidence type="ECO:0000313" key="19">
    <source>
        <dbReference type="Proteomes" id="UP000009046"/>
    </source>
</evidence>
<sequence length="1273" mass="140889">MKKKENGISTLSYVNESFMQDGDEKFDKETKNDIINPQKPFDPPIISFHKLFRFADPFEICLMLLGVVGSIITGLSAPGNTLIFGELTDALVNFSLGTIGTEEFLGKVHHSKKDLCILDSVDGFVINNSIIGLILLTITFISISLFGYATQRQIYRIRTKYFRSALSQDIGWYDINNTGDFASRMSEDLNKLEEGISEKCLHVVHSLSAFVGCIVLALLKGWELALISLSSLPVISITIGVIGFISSRLSKNELEAYAKAGSIAEEVLSSIRTVVAFDGSNKESLRYEKYLLEAKQNNVKRKFFNGISFGALWFLIYATYGFAFWFGVSFVFDGKYSPGQMTTVFFSVMVGSMNFGITTPYIEVFASAKAAGAKVFWVIDRISSINPNSNEGLKPDKMKGNIEFKDVKFSFPSRPNVPVLNGISLKINNGETVALVGSSGCGKSTCLQLIQRFYDPSSGSVLVDEEEVKNLNVKYLRQHIGVVGQEPVLFATSIKENIRYSNENATMDDIIASAKMANAHNFISKLPQGYDTIVGDRGAQMSGGQKQRIAIARALVRNPCILLLDEATSALDNASEAKVQAALEKAAKGRTTIIVAHRLSTIRQADKIIVMSKGTIVEEGTHDSLIEKKGHYFDLVTAQRQAFNENDKNEKEEIEEDSKDIYDAFDRKDSTVPSKTDVRVLVTETDKPKEKITLFEIIKLNAPEWKIITIATLSSMAIGFCSPFFSIVFGNIMGVFSIPDKDQALSETVSYCLYFVGIGVLMGLGTFIQIWAYGTAGEILTMRLRYMTFSAMLKQEMSWFDDKSNSVGALCSRLSGDTSNVQGATGQPIGSVVQGIATISLALSFAMYFQWKLGFTTLAFAPFLFAGSYFMARVLKGDAKGNQKILEKSTAIAIEAVGNIRTVASLGRENSFYKEYENELLPSNKIMTRNSQIKGLIMGVSRSLMFFAYAACMFYGGRLIAYESVHYQDVFKVTQTMIMASFSLANAFAFAPNFQKGLTSATNLFLFLRREPKIKSPDVTRVDSEWEAQGEVKYDNVSFRYPSRPDAQILKNLNLQVLKGKKVALVGQSGCGKSTLIQLLERLYDPDEGEVFLDSEEIKTLKLSALRKQLGIVSQEPVLFDRTISENIAYGDNDRKVEMDEIIEAAKQANIHDFISNLPLGYDTSLGEKGTQLSGGQKQRIAIARALIRKPKVLLLDEATSALDSQSEKVVQEALDKASFGRTCIVIAHRLSTVQDADVIVVINRGRDMEIGTHSELMSKKGLYRHLYNLQGK</sequence>
<feature type="transmembrane region" description="Helical" evidence="14">
    <location>
        <begin position="130"/>
        <end position="150"/>
    </location>
</feature>
<evidence type="ECO:0000313" key="17">
    <source>
        <dbReference type="EMBL" id="EEB19522.1"/>
    </source>
</evidence>
<dbReference type="EnsemblMetazoa" id="PHUM578820-RA">
    <property type="protein sequence ID" value="PHUM578820-PA"/>
    <property type="gene ID" value="PHUM578820"/>
</dbReference>
<dbReference type="Gene3D" id="1.20.1560.10">
    <property type="entry name" value="ABC transporter type 1, transmembrane domain"/>
    <property type="match status" value="1"/>
</dbReference>
<evidence type="ECO:0000256" key="6">
    <source>
        <dbReference type="ARBA" id="ARBA00022737"/>
    </source>
</evidence>
<feature type="transmembrane region" description="Helical" evidence="14">
    <location>
        <begin position="310"/>
        <end position="332"/>
    </location>
</feature>
<dbReference type="EMBL" id="AAZO01007049">
    <property type="status" value="NOT_ANNOTATED_CDS"/>
    <property type="molecule type" value="Genomic_DNA"/>
</dbReference>
<dbReference type="Proteomes" id="UP000009046">
    <property type="component" value="Unassembled WGS sequence"/>
</dbReference>
<dbReference type="CTD" id="8232191"/>
<reference evidence="18" key="3">
    <citation type="submission" date="2021-02" db="UniProtKB">
        <authorList>
            <consortium name="EnsemblMetazoa"/>
        </authorList>
    </citation>
    <scope>IDENTIFICATION</scope>
    <source>
        <strain evidence="18">USDA</strain>
    </source>
</reference>
<evidence type="ECO:0000256" key="1">
    <source>
        <dbReference type="ARBA" id="ARBA00004141"/>
    </source>
</evidence>
<dbReference type="OMA" id="IGMAAPY"/>
<dbReference type="CDD" id="cd18578">
    <property type="entry name" value="ABC_6TM_Pgp_ABCB1_D2_like"/>
    <property type="match status" value="1"/>
</dbReference>
<keyword evidence="10 14" id="KW-1133">Transmembrane helix</keyword>
<feature type="transmembrane region" description="Helical" evidence="14">
    <location>
        <begin position="58"/>
        <end position="77"/>
    </location>
</feature>
<evidence type="ECO:0000256" key="3">
    <source>
        <dbReference type="ARBA" id="ARBA00012191"/>
    </source>
</evidence>
<gene>
    <name evidence="18" type="primary">8232191</name>
    <name evidence="17" type="ORF">Phum_PHUM578820</name>
</gene>
<dbReference type="Pfam" id="PF00005">
    <property type="entry name" value="ABC_tran"/>
    <property type="match status" value="2"/>
</dbReference>
<dbReference type="PROSITE" id="PS50893">
    <property type="entry name" value="ABC_TRANSPORTER_2"/>
    <property type="match status" value="2"/>
</dbReference>
<dbReference type="PANTHER" id="PTHR43394:SF27">
    <property type="entry name" value="ATP-DEPENDENT TRANSLOCASE ABCB1-LIKE"/>
    <property type="match status" value="1"/>
</dbReference>
<evidence type="ECO:0000256" key="5">
    <source>
        <dbReference type="ARBA" id="ARBA00022692"/>
    </source>
</evidence>
<dbReference type="GO" id="GO:0005524">
    <property type="term" value="F:ATP binding"/>
    <property type="evidence" value="ECO:0007669"/>
    <property type="project" value="UniProtKB-KW"/>
</dbReference>
<feature type="transmembrane region" description="Helical" evidence="14">
    <location>
        <begin position="935"/>
        <end position="956"/>
    </location>
</feature>
<dbReference type="InterPro" id="IPR003593">
    <property type="entry name" value="AAA+_ATPase"/>
</dbReference>
<keyword evidence="7" id="KW-0547">Nucleotide-binding</keyword>
<feature type="domain" description="ABC transmembrane type-1" evidence="16">
    <location>
        <begin position="710"/>
        <end position="996"/>
    </location>
</feature>
<evidence type="ECO:0000256" key="8">
    <source>
        <dbReference type="ARBA" id="ARBA00022840"/>
    </source>
</evidence>
<dbReference type="PROSITE" id="PS50929">
    <property type="entry name" value="ABC_TM1F"/>
    <property type="match status" value="2"/>
</dbReference>
<keyword evidence="12" id="KW-0325">Glycoprotein</keyword>
<evidence type="ECO:0000256" key="11">
    <source>
        <dbReference type="ARBA" id="ARBA00023136"/>
    </source>
</evidence>
<evidence type="ECO:0000256" key="4">
    <source>
        <dbReference type="ARBA" id="ARBA00022448"/>
    </source>
</evidence>
<feature type="transmembrane region" description="Helical" evidence="14">
    <location>
        <begin position="225"/>
        <end position="245"/>
    </location>
</feature>
<feature type="transmembrane region" description="Helical" evidence="14">
    <location>
        <begin position="753"/>
        <end position="773"/>
    </location>
</feature>
<dbReference type="GO" id="GO:0090374">
    <property type="term" value="P:oligopeptide export from mitochondrion"/>
    <property type="evidence" value="ECO:0007669"/>
    <property type="project" value="TreeGrafter"/>
</dbReference>
<feature type="transmembrane region" description="Helical" evidence="14">
    <location>
        <begin position="829"/>
        <end position="849"/>
    </location>
</feature>
<feature type="transmembrane region" description="Helical" evidence="14">
    <location>
        <begin position="200"/>
        <end position="219"/>
    </location>
</feature>
<feature type="transmembrane region" description="Helical" evidence="14">
    <location>
        <begin position="707"/>
        <end position="733"/>
    </location>
</feature>